<feature type="transmembrane region" description="Helical" evidence="1">
    <location>
        <begin position="469"/>
        <end position="488"/>
    </location>
</feature>
<feature type="transmembrane region" description="Helical" evidence="1">
    <location>
        <begin position="134"/>
        <end position="153"/>
    </location>
</feature>
<feature type="transmembrane region" description="Helical" evidence="1">
    <location>
        <begin position="539"/>
        <end position="559"/>
    </location>
</feature>
<dbReference type="InterPro" id="IPR018701">
    <property type="entry name" value="DUF2206_membrane"/>
</dbReference>
<reference evidence="2 4" key="4">
    <citation type="journal article" date="2003" name="Mol. Microbiol.">
        <title>An integrated analysis of the genome of the hyperthermophilic archaeon Pyrococcus abyssi.</title>
        <authorList>
            <person name="Cohen G."/>
            <person name="Barbe V."/>
            <person name="Flament D."/>
            <person name="Galperin M."/>
            <person name="Heilig R."/>
            <person name="Ripp R."/>
            <person name="Lecompte O."/>
            <person name="Prieur D."/>
            <person name="Poch O."/>
            <person name="Quellerou J."/>
            <person name="Thierry J.C."/>
            <person name="Van der Oost J."/>
            <person name="Weissenbach J."/>
            <person name="Zivanovic Y."/>
            <person name="Forterre P."/>
        </authorList>
    </citation>
    <scope>NUCLEOTIDE SEQUENCE [LARGE SCALE GENOMIC DNA]</scope>
    <source>
        <strain evidence="4">GE5 / Orsay</strain>
        <strain evidence="2">Orsay</strain>
    </source>
</reference>
<feature type="transmembrane region" description="Helical" evidence="1">
    <location>
        <begin position="159"/>
        <end position="176"/>
    </location>
</feature>
<reference evidence="2" key="1">
    <citation type="submission" date="1999-07" db="EMBL/GenBank/DDBJ databases">
        <authorList>
            <person name="Genoscope"/>
        </authorList>
    </citation>
    <scope>NUCLEOTIDE SEQUENCE</scope>
    <source>
        <strain evidence="2">Orsay</strain>
    </source>
</reference>
<feature type="transmembrane region" description="Helical" evidence="1">
    <location>
        <begin position="185"/>
        <end position="204"/>
    </location>
</feature>
<reference evidence="2" key="3">
    <citation type="journal article" date="2001" name="Genome Res.">
        <title>Genome evolution at the genus level: comparison of three complete genomes of hyperthermophilic archaea.</title>
        <authorList>
            <person name="Lecompte O."/>
            <person name="Ripp R."/>
            <person name="Puzos-Barbe V."/>
            <person name="Duprat S."/>
            <person name="Heilig R."/>
            <person name="Dietrich J."/>
            <person name="Thierry J.C."/>
            <person name="Poch O."/>
        </authorList>
    </citation>
    <scope>NUCLEOTIDE SEQUENCE</scope>
    <source>
        <strain evidence="2">Orsay</strain>
    </source>
</reference>
<dbReference type="HOGENOM" id="CLU_023226_0_0_2"/>
<keyword evidence="1" id="KW-0472">Membrane</keyword>
<dbReference type="OrthoDB" id="292292at2157"/>
<dbReference type="KEGG" id="pab:PAB1590"/>
<dbReference type="EMBL" id="HE613800">
    <property type="protein sequence ID" value="CCE70618.1"/>
    <property type="molecule type" value="Genomic_DNA"/>
</dbReference>
<keyword evidence="1" id="KW-1133">Transmembrane helix</keyword>
<dbReference type="EMBL" id="AJ248286">
    <property type="protein sequence ID" value="CAB50098.1"/>
    <property type="molecule type" value="Genomic_DNA"/>
</dbReference>
<feature type="transmembrane region" description="Helical" evidence="1">
    <location>
        <begin position="500"/>
        <end position="519"/>
    </location>
</feature>
<dbReference type="Proteomes" id="UP000000810">
    <property type="component" value="Chromosome"/>
</dbReference>
<dbReference type="eggNOG" id="arCOG00568">
    <property type="taxonomic scope" value="Archaea"/>
</dbReference>
<dbReference type="PATRIC" id="fig|272844.11.peg.1262"/>
<feature type="transmembrane region" description="Helical" evidence="1">
    <location>
        <begin position="64"/>
        <end position="89"/>
    </location>
</feature>
<feature type="transmembrane region" description="Helical" evidence="1">
    <location>
        <begin position="31"/>
        <end position="52"/>
    </location>
</feature>
<evidence type="ECO:0008006" key="6">
    <source>
        <dbReference type="Google" id="ProtNLM"/>
    </source>
</evidence>
<evidence type="ECO:0000313" key="5">
    <source>
        <dbReference type="Proteomes" id="UP000009139"/>
    </source>
</evidence>
<dbReference type="RefSeq" id="WP_010868305.1">
    <property type="nucleotide sequence ID" value="NC_000868.1"/>
</dbReference>
<gene>
    <name evidence="2" type="ordered locus">PAB1590</name>
</gene>
<evidence type="ECO:0000313" key="3">
    <source>
        <dbReference type="EMBL" id="CCE70618.1"/>
    </source>
</evidence>
<dbReference type="Proteomes" id="UP000009139">
    <property type="component" value="Chromosome"/>
</dbReference>
<feature type="transmembrane region" description="Helical" evidence="1">
    <location>
        <begin position="95"/>
        <end position="114"/>
    </location>
</feature>
<feature type="transmembrane region" description="Helical" evidence="1">
    <location>
        <begin position="335"/>
        <end position="361"/>
    </location>
</feature>
<keyword evidence="4" id="KW-1185">Reference proteome</keyword>
<dbReference type="STRING" id="272844.PAB1590"/>
<evidence type="ECO:0000256" key="1">
    <source>
        <dbReference type="SAM" id="Phobius"/>
    </source>
</evidence>
<protein>
    <recommendedName>
        <fullName evidence="6">DUF2206 domain-containing protein</fullName>
    </recommendedName>
</protein>
<accession>Q9UZG1</accession>
<feature type="transmembrane region" description="Helical" evidence="1">
    <location>
        <begin position="263"/>
        <end position="280"/>
    </location>
</feature>
<organism evidence="2 4">
    <name type="scientific">Pyrococcus abyssi (strain GE5 / Orsay)</name>
    <dbReference type="NCBI Taxonomy" id="272844"/>
    <lineage>
        <taxon>Archaea</taxon>
        <taxon>Methanobacteriati</taxon>
        <taxon>Methanobacteriota</taxon>
        <taxon>Thermococci</taxon>
        <taxon>Thermococcales</taxon>
        <taxon>Thermococcaceae</taxon>
        <taxon>Pyrococcus</taxon>
    </lineage>
</organism>
<reference evidence="2" key="2">
    <citation type="journal article" date="2000" name="J. Mol. Biol.">
        <title>Archaeal homologs of eukaryotic methylation guide small nucleolar RNAs: lessons from the Pyrococcus genomes.</title>
        <authorList>
            <person name="Gaspin C."/>
            <person name="Cavaille J."/>
            <person name="Erauso G."/>
        </authorList>
    </citation>
    <scope>NUCLEOTIDE SEQUENCE</scope>
    <source>
        <strain evidence="2">Orsay</strain>
    </source>
</reference>
<sequence>MDRKSLIITMSVLLGLNSAILADYLGVHIPLARQIFGFIALTFFPGYLLLKIFRTRLESFSEKIFLSVALSISVVMLMGIFANFVYPLLGVEKPITLLPILLTFNVVTLGLLAVEQARTVPMLNTRRQIRIAKWDLFFALLPVWSLIGAYLFSHYGDNSGLLLLYFVIALTPLVFLKSKNFNRTFAIWSIAISLMWSTVFGVSWNYIWGYDINGEYYYANLVLARGIWSISTYDQYNTIASVNILGPVYSLILNMWIVPIFKIIYPLVFSLVPVILLKAYERLLGNKIWAELSVLFFMFFFQFFVSNMALARMMIVEVYLALLAYATIRKINPLFLILFLASLAVSHYGTAYLTMFALLTLPLIRVLENEQRISNKLIAVFWVVTLLWYAYVGGGFQFNNLVIIGYQTLLMLKDLFNPQYSQGLELIVAKMTFMREIAKLINLFAQGLISIGVLTVLNRLIRGRKVKHLEFYALSFAFFAYDIAGIVVPYFSNRMNVNRLYHLTQFFIAPYLLIGFDSVKRIMNNLSKNRHTLPLKNSVEIAGVFLVVYFIFTSGWTLVIANDPKPPMWLEKVDGPYWSLSEISGGKWIAEYRYDSLKIYSDQYRALLFLGLINQNINEVSFRGEEKISNFPKREAYAYLGKTSVREKKILVINQKYLGTIKEFYYLPIYNKSIFEGLWTSNKIYSSQDVAIYKI</sequence>
<dbReference type="PIR" id="E75099">
    <property type="entry name" value="E75099"/>
</dbReference>
<feature type="transmembrane region" description="Helical" evidence="1">
    <location>
        <begin position="440"/>
        <end position="457"/>
    </location>
</feature>
<evidence type="ECO:0000313" key="2">
    <source>
        <dbReference type="EMBL" id="CAB50098.1"/>
    </source>
</evidence>
<dbReference type="Pfam" id="PF09971">
    <property type="entry name" value="DUF2206"/>
    <property type="match status" value="1"/>
</dbReference>
<reference evidence="3 5" key="5">
    <citation type="journal article" date="2012" name="Curr. Microbiol.">
        <title>Re-annotation of two hyperthermophilic archaea Pyrococcus abyssi GE5 and Pyrococcus furiosus DSM 3638.</title>
        <authorList>
            <person name="Gao J."/>
            <person name="Wang J."/>
        </authorList>
    </citation>
    <scope>GENOME REANNOTATION</scope>
    <source>
        <strain evidence="3">GE5</strain>
        <strain evidence="5">GE5 / Orsay</strain>
    </source>
</reference>
<dbReference type="AlphaFoldDB" id="Q9UZG1"/>
<keyword evidence="1" id="KW-0812">Transmembrane</keyword>
<proteinExistence type="predicted"/>
<evidence type="ECO:0000313" key="4">
    <source>
        <dbReference type="Proteomes" id="UP000000810"/>
    </source>
</evidence>
<name>Q9UZG1_PYRAB</name>
<feature type="transmembrane region" description="Helical" evidence="1">
    <location>
        <begin position="292"/>
        <end position="315"/>
    </location>
</feature>
<feature type="transmembrane region" description="Helical" evidence="1">
    <location>
        <begin position="373"/>
        <end position="391"/>
    </location>
</feature>